<organism evidence="1">
    <name type="scientific">Cacopsylla melanoneura</name>
    <dbReference type="NCBI Taxonomy" id="428564"/>
    <lineage>
        <taxon>Eukaryota</taxon>
        <taxon>Metazoa</taxon>
        <taxon>Ecdysozoa</taxon>
        <taxon>Arthropoda</taxon>
        <taxon>Hexapoda</taxon>
        <taxon>Insecta</taxon>
        <taxon>Pterygota</taxon>
        <taxon>Neoptera</taxon>
        <taxon>Paraneoptera</taxon>
        <taxon>Hemiptera</taxon>
        <taxon>Sternorrhyncha</taxon>
        <taxon>Psylloidea</taxon>
        <taxon>Psyllidae</taxon>
        <taxon>Psyllinae</taxon>
        <taxon>Cacopsylla</taxon>
    </lineage>
</organism>
<name>A0A8D8TMG7_9HEMI</name>
<dbReference type="EMBL" id="HBUF01297813">
    <property type="protein sequence ID" value="CAG6690503.1"/>
    <property type="molecule type" value="Transcribed_RNA"/>
</dbReference>
<reference evidence="1" key="1">
    <citation type="submission" date="2021-05" db="EMBL/GenBank/DDBJ databases">
        <authorList>
            <person name="Alioto T."/>
            <person name="Alioto T."/>
            <person name="Gomez Garrido J."/>
        </authorList>
    </citation>
    <scope>NUCLEOTIDE SEQUENCE</scope>
</reference>
<evidence type="ECO:0000313" key="1">
    <source>
        <dbReference type="EMBL" id="CAG6690503.1"/>
    </source>
</evidence>
<accession>A0A8D8TMG7</accession>
<protein>
    <submittedName>
        <fullName evidence="1">Uncharacterized protein</fullName>
    </submittedName>
</protein>
<dbReference type="AlphaFoldDB" id="A0A8D8TMG7"/>
<sequence>MKNMCRQKVNNNRGDERVDCARSGIFVTEFFFLPGRLCEVSSILWRERENCCVTHWNIIGEGYEEFRIEKGKEWKCVSSVSLSRESIFRVLYFLPGFLPHQQQANTRQANEFEQVWGSIINVFVI</sequence>
<proteinExistence type="predicted"/>